<dbReference type="Gene3D" id="1.10.443.10">
    <property type="entry name" value="Intergrase catalytic core"/>
    <property type="match status" value="1"/>
</dbReference>
<feature type="domain" description="Core-binding (CB)" evidence="6">
    <location>
        <begin position="89"/>
        <end position="168"/>
    </location>
</feature>
<dbReference type="SUPFAM" id="SSF56349">
    <property type="entry name" value="DNA breaking-rejoining enzymes"/>
    <property type="match status" value="1"/>
</dbReference>
<dbReference type="InterPro" id="IPR050090">
    <property type="entry name" value="Tyrosine_recombinase_XerCD"/>
</dbReference>
<name>A0ABY7GHW7_9GAMM</name>
<dbReference type="InterPro" id="IPR002104">
    <property type="entry name" value="Integrase_catalytic"/>
</dbReference>
<keyword evidence="1" id="KW-0229">DNA integration</keyword>
<evidence type="ECO:0000313" key="7">
    <source>
        <dbReference type="EMBL" id="WAR44567.1"/>
    </source>
</evidence>
<reference evidence="7" key="1">
    <citation type="submission" date="2022-11" db="EMBL/GenBank/DDBJ databases">
        <title>Methylomonas rapida sp. nov., Carotenoid-Producing Obligate Methanotrophs with High Growth Characteristics and Biotechnological Potential.</title>
        <authorList>
            <person name="Tikhonova E.N."/>
            <person name="Suleimanov R.Z."/>
            <person name="Miroshnikov K."/>
            <person name="Oshkin I.Y."/>
            <person name="Belova S.E."/>
            <person name="Danilova O.V."/>
            <person name="Ashikhmin A."/>
            <person name="Konopkin A."/>
            <person name="But S.Y."/>
            <person name="Khmelenina V.N."/>
            <person name="Kuznetsov N."/>
            <person name="Pimenov N.V."/>
            <person name="Dedysh S.N."/>
        </authorList>
    </citation>
    <scope>NUCLEOTIDE SEQUENCE</scope>
    <source>
        <strain evidence="7">MP1</strain>
    </source>
</reference>
<evidence type="ECO:0000256" key="3">
    <source>
        <dbReference type="ARBA" id="ARBA00023172"/>
    </source>
</evidence>
<proteinExistence type="predicted"/>
<accession>A0ABY7GHW7</accession>
<evidence type="ECO:0000259" key="6">
    <source>
        <dbReference type="PROSITE" id="PS51900"/>
    </source>
</evidence>
<evidence type="ECO:0000256" key="2">
    <source>
        <dbReference type="ARBA" id="ARBA00023125"/>
    </source>
</evidence>
<keyword evidence="8" id="KW-1185">Reference proteome</keyword>
<evidence type="ECO:0000256" key="4">
    <source>
        <dbReference type="PROSITE-ProRule" id="PRU01248"/>
    </source>
</evidence>
<dbReference type="PROSITE" id="PS51900">
    <property type="entry name" value="CB"/>
    <property type="match status" value="1"/>
</dbReference>
<dbReference type="PANTHER" id="PTHR30349:SF93">
    <property type="entry name" value="FELS-2 PROPHAGE PROTEIN"/>
    <property type="match status" value="1"/>
</dbReference>
<evidence type="ECO:0000259" key="5">
    <source>
        <dbReference type="PROSITE" id="PS51898"/>
    </source>
</evidence>
<dbReference type="RefSeq" id="WP_255189542.1">
    <property type="nucleotide sequence ID" value="NZ_CP113517.1"/>
</dbReference>
<keyword evidence="3" id="KW-0233">DNA recombination</keyword>
<keyword evidence="2 4" id="KW-0238">DNA-binding</keyword>
<evidence type="ECO:0000313" key="8">
    <source>
        <dbReference type="Proteomes" id="UP001162780"/>
    </source>
</evidence>
<dbReference type="PANTHER" id="PTHR30349">
    <property type="entry name" value="PHAGE INTEGRASE-RELATED"/>
    <property type="match status" value="1"/>
</dbReference>
<dbReference type="InterPro" id="IPR044068">
    <property type="entry name" value="CB"/>
</dbReference>
<dbReference type="CDD" id="cd00796">
    <property type="entry name" value="INT_Rci_Hp1_C"/>
    <property type="match status" value="1"/>
</dbReference>
<organism evidence="7 8">
    <name type="scientific">Methylomonas rapida</name>
    <dbReference type="NCBI Taxonomy" id="2963939"/>
    <lineage>
        <taxon>Bacteria</taxon>
        <taxon>Pseudomonadati</taxon>
        <taxon>Pseudomonadota</taxon>
        <taxon>Gammaproteobacteria</taxon>
        <taxon>Methylococcales</taxon>
        <taxon>Methylococcaceae</taxon>
        <taxon>Methylomonas</taxon>
    </lineage>
</organism>
<dbReference type="InterPro" id="IPR011010">
    <property type="entry name" value="DNA_brk_join_enz"/>
</dbReference>
<dbReference type="EMBL" id="CP113517">
    <property type="protein sequence ID" value="WAR44567.1"/>
    <property type="molecule type" value="Genomic_DNA"/>
</dbReference>
<feature type="domain" description="Tyr recombinase" evidence="5">
    <location>
        <begin position="190"/>
        <end position="350"/>
    </location>
</feature>
<evidence type="ECO:0000256" key="1">
    <source>
        <dbReference type="ARBA" id="ARBA00022908"/>
    </source>
</evidence>
<dbReference type="Proteomes" id="UP001162780">
    <property type="component" value="Chromosome"/>
</dbReference>
<protein>
    <submittedName>
        <fullName evidence="7">Tyrosine-type recombinase/integrase</fullName>
    </submittedName>
</protein>
<gene>
    <name evidence="7" type="ORF">NM686_019810</name>
</gene>
<dbReference type="Pfam" id="PF00589">
    <property type="entry name" value="Phage_integrase"/>
    <property type="match status" value="1"/>
</dbReference>
<sequence length="370" mass="42575">MLFVLERLAIAVLGKGVFLFVFGKVLNINNLIYLLMTMPKKDGNKWKVDIRPDGVKGRRVIRLFDSKAEAAFFEKNLLSGRFEPISDNRRFSDLVNLWYDLHGQTLKSSIDTKNRLLKIAEVLNDPIARNFDVSLFSRYRQDRLQSGINVATLNRELSTLKALYRELKRLSVISYECPFEDVRKFKEKQTELRYLTKDEISRLFDSVHQSKNSSLFYVVSISLATGARWSEAEGLKIDHVRNKGFYFPDTKNGQFRFIPVDVGIYESVYRYLRTNTIASCYGAFRSAFKRASLTCPPGQLAHVLRHTFASHFIMNGGNIRTLQQLLGHSSLNVTMRYAHLAPNFLESARSFNPLSGMDIDNKWKEKGKES</sequence>
<dbReference type="Pfam" id="PF24624">
    <property type="entry name" value="Int_N"/>
    <property type="match status" value="1"/>
</dbReference>
<dbReference type="InterPro" id="IPR057084">
    <property type="entry name" value="Int_N"/>
</dbReference>
<dbReference type="InterPro" id="IPR013762">
    <property type="entry name" value="Integrase-like_cat_sf"/>
</dbReference>
<dbReference type="PROSITE" id="PS51898">
    <property type="entry name" value="TYR_RECOMBINASE"/>
    <property type="match status" value="1"/>
</dbReference>